<evidence type="ECO:0000256" key="13">
    <source>
        <dbReference type="ARBA" id="ARBA00023242"/>
    </source>
</evidence>
<dbReference type="InterPro" id="IPR013083">
    <property type="entry name" value="Znf_RING/FYVE/PHD"/>
</dbReference>
<gene>
    <name evidence="16" type="ORF">METBISCDRAFT_17070</name>
</gene>
<dbReference type="Pfam" id="PF08606">
    <property type="entry name" value="Prp19"/>
    <property type="match status" value="1"/>
</dbReference>
<feature type="domain" description="U-box" evidence="15">
    <location>
        <begin position="1"/>
        <end position="74"/>
    </location>
</feature>
<evidence type="ECO:0000256" key="12">
    <source>
        <dbReference type="ARBA" id="ARBA00023204"/>
    </source>
</evidence>
<dbReference type="InterPro" id="IPR055340">
    <property type="entry name" value="RING-Ubox_PRP19"/>
</dbReference>
<dbReference type="GO" id="GO:0006281">
    <property type="term" value="P:DNA repair"/>
    <property type="evidence" value="ECO:0007669"/>
    <property type="project" value="UniProtKB-KW"/>
</dbReference>
<keyword evidence="13 14" id="KW-0539">Nucleus</keyword>
<dbReference type="SUPFAM" id="SSF57850">
    <property type="entry name" value="RING/U-box"/>
    <property type="match status" value="1"/>
</dbReference>
<keyword evidence="10 14" id="KW-0833">Ubl conjugation pathway</keyword>
<dbReference type="FunFam" id="3.30.40.10:FF:000027">
    <property type="entry name" value="Pre-mRNA-processing factor 19, putative"/>
    <property type="match status" value="1"/>
</dbReference>
<comment type="similarity">
    <text evidence="3 14">Belongs to the WD repeat PRP19 family.</text>
</comment>
<dbReference type="InterPro" id="IPR013915">
    <property type="entry name" value="Prp19_cc"/>
</dbReference>
<dbReference type="Pfam" id="PF12894">
    <property type="entry name" value="ANAPC4_WD40"/>
    <property type="match status" value="1"/>
</dbReference>
<keyword evidence="12 14" id="KW-0234">DNA repair</keyword>
<dbReference type="GO" id="GO:0005737">
    <property type="term" value="C:cytoplasm"/>
    <property type="evidence" value="ECO:0007669"/>
    <property type="project" value="TreeGrafter"/>
</dbReference>
<keyword evidence="7 14" id="KW-0747">Spliceosome</keyword>
<dbReference type="Proteomes" id="UP000268321">
    <property type="component" value="Unassembled WGS sequence"/>
</dbReference>
<comment type="function">
    <text evidence="14">Ubiquitin-protein ligase which is mainly involved pre-mRNA splicing and DNA repair. Required for pre-mRNA splicing as component of the spliceosome.</text>
</comment>
<dbReference type="GO" id="GO:0000974">
    <property type="term" value="C:Prp19 complex"/>
    <property type="evidence" value="ECO:0007669"/>
    <property type="project" value="UniProtKB-UniRule"/>
</dbReference>
<evidence type="ECO:0000256" key="1">
    <source>
        <dbReference type="ARBA" id="ARBA00004123"/>
    </source>
</evidence>
<accession>A0A4P9ZDA4</accession>
<dbReference type="GO" id="GO:0061630">
    <property type="term" value="F:ubiquitin protein ligase activity"/>
    <property type="evidence" value="ECO:0007669"/>
    <property type="project" value="UniProtKB-UniRule"/>
</dbReference>
<evidence type="ECO:0000256" key="9">
    <source>
        <dbReference type="ARBA" id="ARBA00022763"/>
    </source>
</evidence>
<keyword evidence="5 14" id="KW-0507">mRNA processing</keyword>
<comment type="catalytic activity">
    <reaction evidence="14">
        <text>S-ubiquitinyl-[E2 ubiquitin-conjugating enzyme]-L-cysteine + [acceptor protein]-L-lysine = [E2 ubiquitin-conjugating enzyme]-L-cysteine + N(6)-ubiquitinyl-[acceptor protein]-L-lysine.</text>
        <dbReference type="EC" id="2.3.2.27"/>
    </reaction>
</comment>
<evidence type="ECO:0000256" key="5">
    <source>
        <dbReference type="ARBA" id="ARBA00022664"/>
    </source>
</evidence>
<dbReference type="CDD" id="cd16656">
    <property type="entry name" value="RING-Ubox_PRP19"/>
    <property type="match status" value="1"/>
</dbReference>
<evidence type="ECO:0000259" key="15">
    <source>
        <dbReference type="PROSITE" id="PS51698"/>
    </source>
</evidence>
<evidence type="ECO:0000313" key="17">
    <source>
        <dbReference type="Proteomes" id="UP000268321"/>
    </source>
</evidence>
<dbReference type="PROSITE" id="PS51698">
    <property type="entry name" value="U_BOX"/>
    <property type="match status" value="1"/>
</dbReference>
<dbReference type="GO" id="GO:0070534">
    <property type="term" value="P:protein K63-linked ubiquitination"/>
    <property type="evidence" value="ECO:0007669"/>
    <property type="project" value="UniProtKB-UniRule"/>
</dbReference>
<dbReference type="GO" id="GO:0000398">
    <property type="term" value="P:mRNA splicing, via spliceosome"/>
    <property type="evidence" value="ECO:0007669"/>
    <property type="project" value="InterPro"/>
</dbReference>
<sequence length="478" mass="52195">MLCALSGEPISEAVVSPKSGAVFERRLIETYLATAEKDPINDEPLSASELIPLATASPIVPPKPPSFSSIPTMLAAFQNEWDALALETYTLRKQLHDARLEVSNFMYKYEAAVRVAARVTKERDEAQTALRELTEALAAGNIHNPENARVIPVDRLLLARERLFGIHKKEKISLPITKDSAASVSIVSRDKVNLYGLTSVAVHAQTKRSLCLGTFGATLLPDNISCTSASVAGFLTENDVSTAISVYDGHLNLMEKNITKSVNLRDITLLATHPSEALFIVANKQNQWILADSSGPIFTSEPVESISALAFHVDGILLAVAGDSIVDIFDITSTQKVSSVNVGKGKITKVDFAFNGYWIITSSVNNENEGSVDIYDLRKNALVYASSFKSPAEFVLDPSSQVLVTYEHEQRKLQVHLYGKKSKAWIEASAEVESPSLLAFDVESTPDEVQELKQVNLVGYADSEVVHYLIGFEGKKLE</sequence>
<dbReference type="InterPro" id="IPR038959">
    <property type="entry name" value="Prp19"/>
</dbReference>
<name>A0A4P9ZDA4_9ASCO</name>
<keyword evidence="4" id="KW-0853">WD repeat</keyword>
<comment type="pathway">
    <text evidence="2 14">Protein modification; protein ubiquitination.</text>
</comment>
<keyword evidence="6 14" id="KW-0808">Transferase</keyword>
<dbReference type="InterPro" id="IPR036322">
    <property type="entry name" value="WD40_repeat_dom_sf"/>
</dbReference>
<dbReference type="InterPro" id="IPR003613">
    <property type="entry name" value="Ubox_domain"/>
</dbReference>
<evidence type="ECO:0000256" key="8">
    <source>
        <dbReference type="ARBA" id="ARBA00022737"/>
    </source>
</evidence>
<evidence type="ECO:0000256" key="11">
    <source>
        <dbReference type="ARBA" id="ARBA00023187"/>
    </source>
</evidence>
<dbReference type="SMART" id="SM00504">
    <property type="entry name" value="Ubox"/>
    <property type="match status" value="1"/>
</dbReference>
<evidence type="ECO:0000256" key="14">
    <source>
        <dbReference type="RuleBase" id="RU367101"/>
    </source>
</evidence>
<comment type="subcellular location">
    <subcellularLocation>
        <location evidence="1 14">Nucleus</location>
    </subcellularLocation>
</comment>
<keyword evidence="17" id="KW-1185">Reference proteome</keyword>
<dbReference type="Gene3D" id="2.130.10.10">
    <property type="entry name" value="YVTN repeat-like/Quinoprotein amine dehydrogenase"/>
    <property type="match status" value="1"/>
</dbReference>
<dbReference type="UniPathway" id="UPA00143"/>
<evidence type="ECO:0000256" key="10">
    <source>
        <dbReference type="ARBA" id="ARBA00022786"/>
    </source>
</evidence>
<evidence type="ECO:0000256" key="7">
    <source>
        <dbReference type="ARBA" id="ARBA00022728"/>
    </source>
</evidence>
<dbReference type="EC" id="2.3.2.27" evidence="14"/>
<dbReference type="EMBL" id="ML004466">
    <property type="protein sequence ID" value="RKP30111.1"/>
    <property type="molecule type" value="Genomic_DNA"/>
</dbReference>
<dbReference type="OrthoDB" id="687049at2759"/>
<evidence type="ECO:0000256" key="2">
    <source>
        <dbReference type="ARBA" id="ARBA00004906"/>
    </source>
</evidence>
<comment type="subunit">
    <text evidence="14">Homotetramer.</text>
</comment>
<organism evidence="16 17">
    <name type="scientific">Metschnikowia bicuspidata</name>
    <dbReference type="NCBI Taxonomy" id="27322"/>
    <lineage>
        <taxon>Eukaryota</taxon>
        <taxon>Fungi</taxon>
        <taxon>Dikarya</taxon>
        <taxon>Ascomycota</taxon>
        <taxon>Saccharomycotina</taxon>
        <taxon>Pichiomycetes</taxon>
        <taxon>Metschnikowiaceae</taxon>
        <taxon>Metschnikowia</taxon>
    </lineage>
</organism>
<evidence type="ECO:0000256" key="6">
    <source>
        <dbReference type="ARBA" id="ARBA00022679"/>
    </source>
</evidence>
<proteinExistence type="inferred from homology"/>
<dbReference type="PANTHER" id="PTHR43995:SF1">
    <property type="entry name" value="PRE-MRNA-PROCESSING FACTOR 19"/>
    <property type="match status" value="1"/>
</dbReference>
<dbReference type="InterPro" id="IPR015943">
    <property type="entry name" value="WD40/YVTN_repeat-like_dom_sf"/>
</dbReference>
<dbReference type="AlphaFoldDB" id="A0A4P9ZDA4"/>
<reference evidence="17" key="1">
    <citation type="journal article" date="2018" name="Nat. Microbiol.">
        <title>Leveraging single-cell genomics to expand the fungal tree of life.</title>
        <authorList>
            <person name="Ahrendt S.R."/>
            <person name="Quandt C.A."/>
            <person name="Ciobanu D."/>
            <person name="Clum A."/>
            <person name="Salamov A."/>
            <person name="Andreopoulos B."/>
            <person name="Cheng J.F."/>
            <person name="Woyke T."/>
            <person name="Pelin A."/>
            <person name="Henrissat B."/>
            <person name="Reynolds N.K."/>
            <person name="Benny G.L."/>
            <person name="Smith M.E."/>
            <person name="James T.Y."/>
            <person name="Grigoriev I.V."/>
        </authorList>
    </citation>
    <scope>NUCLEOTIDE SEQUENCE [LARGE SCALE GENOMIC DNA]</scope>
    <source>
        <strain evidence="17">Baker2002</strain>
    </source>
</reference>
<evidence type="ECO:0000313" key="16">
    <source>
        <dbReference type="EMBL" id="RKP30111.1"/>
    </source>
</evidence>
<evidence type="ECO:0000256" key="4">
    <source>
        <dbReference type="ARBA" id="ARBA00022574"/>
    </source>
</evidence>
<keyword evidence="11 14" id="KW-0508">mRNA splicing</keyword>
<keyword evidence="9 14" id="KW-0227">DNA damage</keyword>
<evidence type="ECO:0000256" key="3">
    <source>
        <dbReference type="ARBA" id="ARBA00006388"/>
    </source>
</evidence>
<dbReference type="SUPFAM" id="SSF50978">
    <property type="entry name" value="WD40 repeat-like"/>
    <property type="match status" value="1"/>
</dbReference>
<keyword evidence="8" id="KW-0677">Repeat</keyword>
<dbReference type="Gene3D" id="3.30.40.10">
    <property type="entry name" value="Zinc/RING finger domain, C3HC4 (zinc finger)"/>
    <property type="match status" value="1"/>
</dbReference>
<dbReference type="GO" id="GO:0071006">
    <property type="term" value="C:U2-type catalytic step 1 spliceosome"/>
    <property type="evidence" value="ECO:0007669"/>
    <property type="project" value="TreeGrafter"/>
</dbReference>
<dbReference type="PANTHER" id="PTHR43995">
    <property type="entry name" value="PRE-MRNA-PROCESSING FACTOR 19"/>
    <property type="match status" value="1"/>
</dbReference>
<protein>
    <recommendedName>
        <fullName evidence="14">Pre-mRNA-processing factor 19</fullName>
        <ecNumber evidence="14">2.3.2.27</ecNumber>
    </recommendedName>
</protein>
<dbReference type="InterPro" id="IPR024977">
    <property type="entry name" value="Apc4-like_WD40_dom"/>
</dbReference>